<dbReference type="STRING" id="29354.IO98_07875"/>
<protein>
    <submittedName>
        <fullName evidence="3">Peptide deformylase</fullName>
        <ecNumber evidence="3">3.5.1.88</ecNumber>
    </submittedName>
</protein>
<comment type="similarity">
    <text evidence="1">Belongs to the polypeptide deformylase family.</text>
</comment>
<dbReference type="AlphaFoldDB" id="A0A084JNY6"/>
<comment type="caution">
    <text evidence="3">The sequence shown here is derived from an EMBL/GenBank/DDBJ whole genome shotgun (WGS) entry which is preliminary data.</text>
</comment>
<dbReference type="EMBL" id="JPME01000010">
    <property type="protein sequence ID" value="KEZ90670.1"/>
    <property type="molecule type" value="Genomic_DNA"/>
</dbReference>
<gene>
    <name evidence="3" type="ORF">IO98_07875</name>
</gene>
<dbReference type="PRINTS" id="PR01576">
    <property type="entry name" value="PDEFORMYLASE"/>
</dbReference>
<keyword evidence="3" id="KW-0378">Hydrolase</keyword>
<dbReference type="Pfam" id="PF01327">
    <property type="entry name" value="Pep_deformylase"/>
    <property type="match status" value="1"/>
</dbReference>
<dbReference type="OrthoDB" id="9784988at2"/>
<name>A0A084JNY6_9FIRM</name>
<reference evidence="3 4" key="1">
    <citation type="submission" date="2014-07" db="EMBL/GenBank/DDBJ databases">
        <title>Draft genome of Clostridium celerecrescens 152B isolated from sediments associated with methane hydrate from Krishna Godavari basin.</title>
        <authorList>
            <person name="Honkalas V.S."/>
            <person name="Dabir A.P."/>
            <person name="Arora P."/>
            <person name="Dhakephalkar P.K."/>
        </authorList>
    </citation>
    <scope>NUCLEOTIDE SEQUENCE [LARGE SCALE GENOMIC DNA]</scope>
    <source>
        <strain evidence="3 4">152B</strain>
    </source>
</reference>
<dbReference type="SUPFAM" id="SSF56420">
    <property type="entry name" value="Peptide deformylase"/>
    <property type="match status" value="1"/>
</dbReference>
<dbReference type="Gene3D" id="3.90.45.10">
    <property type="entry name" value="Peptide deformylase"/>
    <property type="match status" value="1"/>
</dbReference>
<proteinExistence type="inferred from homology"/>
<dbReference type="Proteomes" id="UP000028525">
    <property type="component" value="Unassembled WGS sequence"/>
</dbReference>
<evidence type="ECO:0000313" key="4">
    <source>
        <dbReference type="Proteomes" id="UP000028525"/>
    </source>
</evidence>
<dbReference type="CDD" id="cd00487">
    <property type="entry name" value="Pep_deformylase"/>
    <property type="match status" value="1"/>
</dbReference>
<dbReference type="PANTHER" id="PTHR10458">
    <property type="entry name" value="PEPTIDE DEFORMYLASE"/>
    <property type="match status" value="1"/>
</dbReference>
<keyword evidence="4" id="KW-1185">Reference proteome</keyword>
<dbReference type="NCBIfam" id="NF006670">
    <property type="entry name" value="PRK09218.1"/>
    <property type="match status" value="1"/>
</dbReference>
<dbReference type="InterPro" id="IPR036821">
    <property type="entry name" value="Peptide_deformylase_sf"/>
</dbReference>
<evidence type="ECO:0000256" key="2">
    <source>
        <dbReference type="ARBA" id="ARBA00023004"/>
    </source>
</evidence>
<dbReference type="PIRSF" id="PIRSF004749">
    <property type="entry name" value="Pep_def"/>
    <property type="match status" value="1"/>
</dbReference>
<keyword evidence="2" id="KW-0408">Iron</keyword>
<evidence type="ECO:0000256" key="1">
    <source>
        <dbReference type="ARBA" id="ARBA00010759"/>
    </source>
</evidence>
<accession>A0A084JNY6</accession>
<organism evidence="3 4">
    <name type="scientific">Lacrimispora celerecrescens</name>
    <dbReference type="NCBI Taxonomy" id="29354"/>
    <lineage>
        <taxon>Bacteria</taxon>
        <taxon>Bacillati</taxon>
        <taxon>Bacillota</taxon>
        <taxon>Clostridia</taxon>
        <taxon>Lachnospirales</taxon>
        <taxon>Lachnospiraceae</taxon>
        <taxon>Lacrimispora</taxon>
    </lineage>
</organism>
<dbReference type="PANTHER" id="PTHR10458:SF22">
    <property type="entry name" value="PEPTIDE DEFORMYLASE"/>
    <property type="match status" value="1"/>
</dbReference>
<sequence>MIRPVMKDVVFLNQKSEPATVADKQVVQDLLDTLKANEAGCVGMAANMIGVKKRIIAVSMGFANVAMINPVIVKKSGAYETEEGCLSLIGVRKTTRYKDIEVEFQDMNFNKQCQKFSGWIAQIIQHEIDHCDGIVI</sequence>
<dbReference type="InterPro" id="IPR023635">
    <property type="entry name" value="Peptide_deformylase"/>
</dbReference>
<dbReference type="EC" id="3.5.1.88" evidence="3"/>
<dbReference type="GO" id="GO:0042586">
    <property type="term" value="F:peptide deformylase activity"/>
    <property type="evidence" value="ECO:0007669"/>
    <property type="project" value="UniProtKB-EC"/>
</dbReference>
<dbReference type="RefSeq" id="WP_038279875.1">
    <property type="nucleotide sequence ID" value="NZ_JPME01000010.1"/>
</dbReference>
<evidence type="ECO:0000313" key="3">
    <source>
        <dbReference type="EMBL" id="KEZ90670.1"/>
    </source>
</evidence>